<dbReference type="Pfam" id="PF03060">
    <property type="entry name" value="NMO"/>
    <property type="match status" value="1"/>
</dbReference>
<evidence type="ECO:0008006" key="3">
    <source>
        <dbReference type="Google" id="ProtNLM"/>
    </source>
</evidence>
<dbReference type="SUPFAM" id="SSF51412">
    <property type="entry name" value="Inosine monophosphate dehydrogenase (IMPDH)"/>
    <property type="match status" value="1"/>
</dbReference>
<dbReference type="InterPro" id="IPR013785">
    <property type="entry name" value="Aldolase_TIM"/>
</dbReference>
<evidence type="ECO:0000313" key="2">
    <source>
        <dbReference type="Proteomes" id="UP000558688"/>
    </source>
</evidence>
<dbReference type="AlphaFoldDB" id="A0A8H5AAZ5"/>
<dbReference type="Gene3D" id="3.20.20.70">
    <property type="entry name" value="Aldolase class I"/>
    <property type="match status" value="1"/>
</dbReference>
<dbReference type="PANTHER" id="PTHR32332">
    <property type="entry name" value="2-NITROPROPANE DIOXYGENASE"/>
    <property type="match status" value="1"/>
</dbReference>
<protein>
    <recommendedName>
        <fullName evidence="3">Nitronate monooxygenase domain-containing protein</fullName>
    </recommendedName>
</protein>
<feature type="non-terminal residue" evidence="1">
    <location>
        <position position="49"/>
    </location>
</feature>
<accession>A0A8H5AAZ5</accession>
<name>A0A8H5AAZ5_FUSOX</name>
<sequence length="49" mass="4980">MPFATELTKRLGIRVPVVQGGMMHVGTADLASAVSNAGGLGIITALIFP</sequence>
<comment type="caution">
    <text evidence="1">The sequence shown here is derived from an EMBL/GenBank/DDBJ whole genome shotgun (WGS) entry which is preliminary data.</text>
</comment>
<dbReference type="Proteomes" id="UP000558688">
    <property type="component" value="Unassembled WGS sequence"/>
</dbReference>
<proteinExistence type="predicted"/>
<evidence type="ECO:0000313" key="1">
    <source>
        <dbReference type="EMBL" id="KAF5262033.1"/>
    </source>
</evidence>
<gene>
    <name evidence="1" type="ORF">FOXYS1_7257</name>
</gene>
<dbReference type="EMBL" id="JAAFOW010001159">
    <property type="protein sequence ID" value="KAF5262033.1"/>
    <property type="molecule type" value="Genomic_DNA"/>
</dbReference>
<organism evidence="1 2">
    <name type="scientific">Fusarium oxysporum</name>
    <name type="common">Fusarium vascular wilt</name>
    <dbReference type="NCBI Taxonomy" id="5507"/>
    <lineage>
        <taxon>Eukaryota</taxon>
        <taxon>Fungi</taxon>
        <taxon>Dikarya</taxon>
        <taxon>Ascomycota</taxon>
        <taxon>Pezizomycotina</taxon>
        <taxon>Sordariomycetes</taxon>
        <taxon>Hypocreomycetidae</taxon>
        <taxon>Hypocreales</taxon>
        <taxon>Nectriaceae</taxon>
        <taxon>Fusarium</taxon>
        <taxon>Fusarium oxysporum species complex</taxon>
    </lineage>
</organism>
<reference evidence="1" key="1">
    <citation type="submission" date="2020-02" db="EMBL/GenBank/DDBJ databases">
        <title>Identification and distribution of gene clusters putatively required for synthesis of sphingolipid metabolism inhibitors in phylogenetically diverse species of the filamentous fungus Fusarium.</title>
        <authorList>
            <person name="Kim H.-S."/>
            <person name="Busman M."/>
            <person name="Brown D.W."/>
            <person name="Divon H."/>
            <person name="Uhlig S."/>
            <person name="Proctor R.H."/>
        </authorList>
    </citation>
    <scope>NUCLEOTIDE SEQUENCE [LARGE SCALE GENOMIC DNA]</scope>
    <source>
        <strain evidence="1">NRRL 39464</strain>
    </source>
</reference>
<dbReference type="PANTHER" id="PTHR32332:SF28">
    <property type="entry name" value="DIOXYGENASE FAMILY OXIDOREDUCTASE, PUTATIVE (AFU_ORTHOLOGUE AFUA_5G09600)-RELATED"/>
    <property type="match status" value="1"/>
</dbReference>